<evidence type="ECO:0000313" key="1">
    <source>
        <dbReference type="EMBL" id="OGL90334.1"/>
    </source>
</evidence>
<proteinExistence type="predicted"/>
<comment type="caution">
    <text evidence="1">The sequence shown here is derived from an EMBL/GenBank/DDBJ whole genome shotgun (WGS) entry which is preliminary data.</text>
</comment>
<reference evidence="1 2" key="1">
    <citation type="journal article" date="2016" name="Nat. Commun.">
        <title>Thousands of microbial genomes shed light on interconnected biogeochemical processes in an aquifer system.</title>
        <authorList>
            <person name="Anantharaman K."/>
            <person name="Brown C.T."/>
            <person name="Hug L.A."/>
            <person name="Sharon I."/>
            <person name="Castelle C.J."/>
            <person name="Probst A.J."/>
            <person name="Thomas B.C."/>
            <person name="Singh A."/>
            <person name="Wilkins M.J."/>
            <person name="Karaoz U."/>
            <person name="Brodie E.L."/>
            <person name="Williams K.H."/>
            <person name="Hubbard S.S."/>
            <person name="Banfield J.F."/>
        </authorList>
    </citation>
    <scope>NUCLEOTIDE SEQUENCE [LARGE SCALE GENOMIC DNA]</scope>
</reference>
<dbReference type="Proteomes" id="UP000177750">
    <property type="component" value="Unassembled WGS sequence"/>
</dbReference>
<accession>A0A1F7VK34</accession>
<protein>
    <recommendedName>
        <fullName evidence="3">AbiEi antitoxin C-terminal domain-containing protein</fullName>
    </recommendedName>
</protein>
<gene>
    <name evidence="1" type="ORF">A3J36_01660</name>
</gene>
<organism evidence="1 2">
    <name type="scientific">Candidatus Uhrbacteria bacterium RIFCSPLOWO2_02_FULL_54_37</name>
    <dbReference type="NCBI Taxonomy" id="1802412"/>
    <lineage>
        <taxon>Bacteria</taxon>
        <taxon>Candidatus Uhriibacteriota</taxon>
    </lineage>
</organism>
<evidence type="ECO:0008006" key="3">
    <source>
        <dbReference type="Google" id="ProtNLM"/>
    </source>
</evidence>
<sequence>MKLEEFKKKAKDMTFLTKSELRMLEPNKHTLDLNLKYWMKSGEIIQLKRGMYILKDRWERERDIDRYREYLANQMMRPSYLSGEYVMQAHALLTEAVYGVSSVTVKKTVAFSNPLGHFQYYSITPTLFTGYAVKRFGGAPVLVASKSKALFDFLYLRFLKRAAINETAIEELRIHWELVSKKEFREVASYAAMSKRRNIKSVMGIIRSLYYQA</sequence>
<name>A0A1F7VK34_9BACT</name>
<dbReference type="EMBL" id="MGEU01000037">
    <property type="protein sequence ID" value="OGL90334.1"/>
    <property type="molecule type" value="Genomic_DNA"/>
</dbReference>
<dbReference type="AlphaFoldDB" id="A0A1F7VK34"/>
<evidence type="ECO:0000313" key="2">
    <source>
        <dbReference type="Proteomes" id="UP000177750"/>
    </source>
</evidence>